<keyword evidence="2" id="KW-1185">Reference proteome</keyword>
<dbReference type="EMBL" id="CP136893">
    <property type="protein sequence ID" value="WOL04400.1"/>
    <property type="molecule type" value="Genomic_DNA"/>
</dbReference>
<dbReference type="AlphaFoldDB" id="A0AAQ3KB83"/>
<reference evidence="1 2" key="1">
    <citation type="submission" date="2023-10" db="EMBL/GenBank/DDBJ databases">
        <title>Chromosome-scale genome assembly provides insights into flower coloration mechanisms of Canna indica.</title>
        <authorList>
            <person name="Li C."/>
        </authorList>
    </citation>
    <scope>NUCLEOTIDE SEQUENCE [LARGE SCALE GENOMIC DNA]</scope>
    <source>
        <tissue evidence="1">Flower</tissue>
    </source>
</reference>
<dbReference type="Proteomes" id="UP001327560">
    <property type="component" value="Chromosome 4"/>
</dbReference>
<proteinExistence type="predicted"/>
<evidence type="ECO:0000313" key="1">
    <source>
        <dbReference type="EMBL" id="WOL04400.1"/>
    </source>
</evidence>
<name>A0AAQ3KB83_9LILI</name>
<sequence>MIGGSEKTAKLFLASASSEGYSGKLAVIPVSADGGVDLGAVGRALGLEPSSVRLNGYFVSRDPDLVSSLTWGSLLSFFASRGLPVGASELNAMVVQGKPTLASGLQFSPVLVEGDHVSFKRKVTLEDEHPTKKKVVKGGNLGFEGVGDGYLGEDDNICIKRRLKLEDDCSSKKRKITDCSSGSMHESLKSPTIFQKMGSSFACINGHGKRLRQGDSIPAFPCKRVR</sequence>
<evidence type="ECO:0000313" key="2">
    <source>
        <dbReference type="Proteomes" id="UP001327560"/>
    </source>
</evidence>
<dbReference type="PANTHER" id="PTHR39104">
    <property type="entry name" value="AMINO ACID-LIGASE"/>
    <property type="match status" value="1"/>
</dbReference>
<organism evidence="1 2">
    <name type="scientific">Canna indica</name>
    <name type="common">Indian-shot</name>
    <dbReference type="NCBI Taxonomy" id="4628"/>
    <lineage>
        <taxon>Eukaryota</taxon>
        <taxon>Viridiplantae</taxon>
        <taxon>Streptophyta</taxon>
        <taxon>Embryophyta</taxon>
        <taxon>Tracheophyta</taxon>
        <taxon>Spermatophyta</taxon>
        <taxon>Magnoliopsida</taxon>
        <taxon>Liliopsida</taxon>
        <taxon>Zingiberales</taxon>
        <taxon>Cannaceae</taxon>
        <taxon>Canna</taxon>
    </lineage>
</organism>
<protein>
    <submittedName>
        <fullName evidence="1">Uncharacterized protein</fullName>
    </submittedName>
</protein>
<dbReference type="PANTHER" id="PTHR39104:SF1">
    <property type="entry name" value="AMINO ACID-LIGASE"/>
    <property type="match status" value="1"/>
</dbReference>
<accession>A0AAQ3KB83</accession>
<gene>
    <name evidence="1" type="ORF">Cni_G13121</name>
</gene>